<keyword evidence="3 5" id="KW-1133">Transmembrane helix</keyword>
<dbReference type="InterPro" id="IPR031671">
    <property type="entry name" value="SMIM5/18/22"/>
</dbReference>
<evidence type="ECO:0000256" key="1">
    <source>
        <dbReference type="ARBA" id="ARBA00004167"/>
    </source>
</evidence>
<organism evidence="6 7">
    <name type="scientific">Hippocampus comes</name>
    <name type="common">Tiger tail seahorse</name>
    <dbReference type="NCBI Taxonomy" id="109280"/>
    <lineage>
        <taxon>Eukaryota</taxon>
        <taxon>Metazoa</taxon>
        <taxon>Chordata</taxon>
        <taxon>Craniata</taxon>
        <taxon>Vertebrata</taxon>
        <taxon>Euteleostomi</taxon>
        <taxon>Actinopterygii</taxon>
        <taxon>Neopterygii</taxon>
        <taxon>Teleostei</taxon>
        <taxon>Neoteleostei</taxon>
        <taxon>Acanthomorphata</taxon>
        <taxon>Syngnathiaria</taxon>
        <taxon>Syngnathiformes</taxon>
        <taxon>Syngnathoidei</taxon>
        <taxon>Syngnathidae</taxon>
        <taxon>Hippocampus</taxon>
    </lineage>
</organism>
<keyword evidence="2 5" id="KW-0812">Transmembrane</keyword>
<evidence type="ECO:0000256" key="3">
    <source>
        <dbReference type="ARBA" id="ARBA00022989"/>
    </source>
</evidence>
<dbReference type="CDD" id="cd20254">
    <property type="entry name" value="CASIMO1_SMIM5"/>
    <property type="match status" value="1"/>
</dbReference>
<dbReference type="Proteomes" id="UP000264820">
    <property type="component" value="Unplaced"/>
</dbReference>
<evidence type="ECO:0000313" key="6">
    <source>
        <dbReference type="Ensembl" id="ENSHCOP00000000942.1"/>
    </source>
</evidence>
<evidence type="ECO:0000256" key="2">
    <source>
        <dbReference type="ARBA" id="ARBA00022692"/>
    </source>
</evidence>
<evidence type="ECO:0000256" key="5">
    <source>
        <dbReference type="SAM" id="Phobius"/>
    </source>
</evidence>
<dbReference type="Pfam" id="PF15831">
    <property type="entry name" value="SMIM5_18_22"/>
    <property type="match status" value="1"/>
</dbReference>
<evidence type="ECO:0000256" key="4">
    <source>
        <dbReference type="ARBA" id="ARBA00023136"/>
    </source>
</evidence>
<dbReference type="InterPro" id="IPR047133">
    <property type="entry name" value="SMIM5"/>
</dbReference>
<sequence length="75" mass="8472">MIKMDLKDLKEFGLTKVMQKLQGLPQANPLEIGAFCVIVLFVTTFFTMMIVSCLHCCCCVDTKYQASRVEPLQPI</sequence>
<dbReference type="OMA" id="HCCCCGK"/>
<evidence type="ECO:0000313" key="7">
    <source>
        <dbReference type="Proteomes" id="UP000264820"/>
    </source>
</evidence>
<feature type="transmembrane region" description="Helical" evidence="5">
    <location>
        <begin position="30"/>
        <end position="51"/>
    </location>
</feature>
<dbReference type="PANTHER" id="PTHR37344:SF1">
    <property type="entry name" value="SMALL INTEGRAL MEMBRANE PROTEIN 5"/>
    <property type="match status" value="1"/>
</dbReference>
<proteinExistence type="predicted"/>
<keyword evidence="7" id="KW-1185">Reference proteome</keyword>
<accession>A0A3Q2XBV6</accession>
<dbReference type="AlphaFoldDB" id="A0A3Q2XBV6"/>
<name>A0A3Q2XBV6_HIPCM</name>
<dbReference type="GeneTree" id="ENSGT00940000176223"/>
<dbReference type="Ensembl" id="ENSHCOT00000012936.1">
    <property type="protein sequence ID" value="ENSHCOP00000000942.1"/>
    <property type="gene ID" value="ENSHCOG00000001835.1"/>
</dbReference>
<dbReference type="GO" id="GO:0016020">
    <property type="term" value="C:membrane"/>
    <property type="evidence" value="ECO:0007669"/>
    <property type="project" value="UniProtKB-SubCell"/>
</dbReference>
<evidence type="ECO:0008006" key="8">
    <source>
        <dbReference type="Google" id="ProtNLM"/>
    </source>
</evidence>
<reference evidence="6" key="1">
    <citation type="submission" date="2025-08" db="UniProtKB">
        <authorList>
            <consortium name="Ensembl"/>
        </authorList>
    </citation>
    <scope>IDENTIFICATION</scope>
</reference>
<keyword evidence="4 5" id="KW-0472">Membrane</keyword>
<dbReference type="PANTHER" id="PTHR37344">
    <property type="entry name" value="SMALL INTEGRAL MEMBRANE PROTEIN 5"/>
    <property type="match status" value="1"/>
</dbReference>
<comment type="subcellular location">
    <subcellularLocation>
        <location evidence="1">Membrane</location>
        <topology evidence="1">Single-pass membrane protein</topology>
    </subcellularLocation>
</comment>
<reference evidence="6" key="2">
    <citation type="submission" date="2025-09" db="UniProtKB">
        <authorList>
            <consortium name="Ensembl"/>
        </authorList>
    </citation>
    <scope>IDENTIFICATION</scope>
</reference>
<protein>
    <recommendedName>
        <fullName evidence="8">Small integral membrane protein 5</fullName>
    </recommendedName>
</protein>